<dbReference type="Pfam" id="PF00209">
    <property type="entry name" value="SNF"/>
    <property type="match status" value="1"/>
</dbReference>
<dbReference type="OrthoDB" id="99721at2157"/>
<evidence type="ECO:0000313" key="7">
    <source>
        <dbReference type="EMBL" id="GGN24731.1"/>
    </source>
</evidence>
<dbReference type="Proteomes" id="UP000608850">
    <property type="component" value="Unassembled WGS sequence"/>
</dbReference>
<gene>
    <name evidence="7" type="ORF">GCM10009021_28230</name>
</gene>
<name>A0A830GF17_9EURY</name>
<evidence type="ECO:0000256" key="5">
    <source>
        <dbReference type="ARBA" id="ARBA00023136"/>
    </source>
</evidence>
<feature type="transmembrane region" description="Helical" evidence="6">
    <location>
        <begin position="42"/>
        <end position="63"/>
    </location>
</feature>
<dbReference type="AlphaFoldDB" id="A0A830GF17"/>
<dbReference type="PRINTS" id="PR00176">
    <property type="entry name" value="NANEUSMPORT"/>
</dbReference>
<keyword evidence="2" id="KW-0813">Transport</keyword>
<evidence type="ECO:0000256" key="6">
    <source>
        <dbReference type="SAM" id="Phobius"/>
    </source>
</evidence>
<evidence type="ECO:0000256" key="3">
    <source>
        <dbReference type="ARBA" id="ARBA00022692"/>
    </source>
</evidence>
<accession>A0A830GF17</accession>
<comment type="caution">
    <text evidence="7">The sequence shown here is derived from an EMBL/GenBank/DDBJ whole genome shotgun (WGS) entry which is preliminary data.</text>
</comment>
<sequence>MATARWSSGFGFILATVGAAVGLGNIWRFSAVVGQNGGGTYLIPYLIAAVVCALPMLILELAIGRHLRTDVVSAFRSIQTEYTALGWLILGGVLLILSYYLVLTGWVLGFFLSWLAGSRTRSSGPAYEPYGCLSESGRQDVYLLEQRPWGLNHSYRGSN</sequence>
<dbReference type="GO" id="GO:0016020">
    <property type="term" value="C:membrane"/>
    <property type="evidence" value="ECO:0007669"/>
    <property type="project" value="UniProtKB-SubCell"/>
</dbReference>
<proteinExistence type="predicted"/>
<evidence type="ECO:0000256" key="1">
    <source>
        <dbReference type="ARBA" id="ARBA00004141"/>
    </source>
</evidence>
<dbReference type="SUPFAM" id="SSF161070">
    <property type="entry name" value="SNF-like"/>
    <property type="match status" value="1"/>
</dbReference>
<reference evidence="7 8" key="1">
    <citation type="journal article" date="2019" name="Int. J. Syst. Evol. Microbiol.">
        <title>The Global Catalogue of Microorganisms (GCM) 10K type strain sequencing project: providing services to taxonomists for standard genome sequencing and annotation.</title>
        <authorList>
            <consortium name="The Broad Institute Genomics Platform"/>
            <consortium name="The Broad Institute Genome Sequencing Center for Infectious Disease"/>
            <person name="Wu L."/>
            <person name="Ma J."/>
        </authorList>
    </citation>
    <scope>NUCLEOTIDE SEQUENCE [LARGE SCALE GENOMIC DNA]</scope>
    <source>
        <strain evidence="7 8">JCM 16331</strain>
    </source>
</reference>
<dbReference type="InterPro" id="IPR037272">
    <property type="entry name" value="SNS_sf"/>
</dbReference>
<dbReference type="PROSITE" id="PS50267">
    <property type="entry name" value="NA_NEUROTRAN_SYMP_3"/>
    <property type="match status" value="1"/>
</dbReference>
<dbReference type="PANTHER" id="PTHR42948">
    <property type="entry name" value="TRANSPORTER"/>
    <property type="match status" value="1"/>
</dbReference>
<keyword evidence="5 6" id="KW-0472">Membrane</keyword>
<evidence type="ECO:0000256" key="4">
    <source>
        <dbReference type="ARBA" id="ARBA00022989"/>
    </source>
</evidence>
<organism evidence="7 8">
    <name type="scientific">Halarchaeum nitratireducens</name>
    <dbReference type="NCBI Taxonomy" id="489913"/>
    <lineage>
        <taxon>Archaea</taxon>
        <taxon>Methanobacteriati</taxon>
        <taxon>Methanobacteriota</taxon>
        <taxon>Stenosarchaea group</taxon>
        <taxon>Halobacteria</taxon>
        <taxon>Halobacteriales</taxon>
        <taxon>Halobacteriaceae</taxon>
    </lineage>
</organism>
<evidence type="ECO:0008006" key="9">
    <source>
        <dbReference type="Google" id="ProtNLM"/>
    </source>
</evidence>
<comment type="subcellular location">
    <subcellularLocation>
        <location evidence="1">Membrane</location>
        <topology evidence="1">Multi-pass membrane protein</topology>
    </subcellularLocation>
</comment>
<dbReference type="PANTHER" id="PTHR42948:SF1">
    <property type="entry name" value="TRANSPORTER"/>
    <property type="match status" value="1"/>
</dbReference>
<feature type="transmembrane region" description="Helical" evidence="6">
    <location>
        <begin position="12"/>
        <end position="30"/>
    </location>
</feature>
<protein>
    <recommendedName>
        <fullName evidence="9">Sodium-dependent transporter</fullName>
    </recommendedName>
</protein>
<dbReference type="EMBL" id="BMOQ01000008">
    <property type="protein sequence ID" value="GGN24731.1"/>
    <property type="molecule type" value="Genomic_DNA"/>
</dbReference>
<dbReference type="RefSeq" id="WP_188879807.1">
    <property type="nucleotide sequence ID" value="NZ_BMOQ01000008.1"/>
</dbReference>
<keyword evidence="8" id="KW-1185">Reference proteome</keyword>
<evidence type="ECO:0000256" key="2">
    <source>
        <dbReference type="ARBA" id="ARBA00022448"/>
    </source>
</evidence>
<keyword evidence="3 6" id="KW-0812">Transmembrane</keyword>
<evidence type="ECO:0000313" key="8">
    <source>
        <dbReference type="Proteomes" id="UP000608850"/>
    </source>
</evidence>
<feature type="transmembrane region" description="Helical" evidence="6">
    <location>
        <begin position="84"/>
        <end position="115"/>
    </location>
</feature>
<dbReference type="InterPro" id="IPR000175">
    <property type="entry name" value="Na/ntran_symport"/>
</dbReference>
<keyword evidence="4 6" id="KW-1133">Transmembrane helix</keyword>